<evidence type="ECO:0000259" key="1">
    <source>
        <dbReference type="SMART" id="SM00942"/>
    </source>
</evidence>
<evidence type="ECO:0000259" key="2">
    <source>
        <dbReference type="SMART" id="SM00943"/>
    </source>
</evidence>
<dbReference type="SMART" id="SM00942">
    <property type="entry name" value="PriCT_1"/>
    <property type="match status" value="1"/>
</dbReference>
<evidence type="ECO:0000313" key="4">
    <source>
        <dbReference type="Proteomes" id="UP000201602"/>
    </source>
</evidence>
<dbReference type="RefSeq" id="YP_009191516.1">
    <property type="nucleotide sequence ID" value="NC_028697.1"/>
</dbReference>
<dbReference type="EMBL" id="KT388093">
    <property type="protein sequence ID" value="ALF02689.1"/>
    <property type="molecule type" value="Genomic_DNA"/>
</dbReference>
<dbReference type="Gene3D" id="3.30.720.160">
    <property type="entry name" value="Bifunctional DNA primase/polymerase, N-terminal"/>
    <property type="match status" value="1"/>
</dbReference>
<evidence type="ECO:0000313" key="3">
    <source>
        <dbReference type="EMBL" id="ALF02689.1"/>
    </source>
</evidence>
<dbReference type="SUPFAM" id="SSF56747">
    <property type="entry name" value="Prim-pol domain"/>
    <property type="match status" value="1"/>
</dbReference>
<dbReference type="OrthoDB" id="5834at10239"/>
<dbReference type="Pfam" id="PF08708">
    <property type="entry name" value="PriCT_1"/>
    <property type="match status" value="1"/>
</dbReference>
<dbReference type="SMART" id="SM00943">
    <property type="entry name" value="Prim-Pol"/>
    <property type="match status" value="1"/>
</dbReference>
<dbReference type="GeneID" id="26519707"/>
<reference evidence="3 4" key="1">
    <citation type="submission" date="2015-08" db="EMBL/GenBank/DDBJ databases">
        <title>Complete genome sequence of transducing bacteriophage A25 of Streptococcus pyogenes.</title>
        <authorList>
            <person name="McCullor K.A."/>
            <person name="King C.J."/>
            <person name="Postoak B.M."/>
            <person name="McShan W.M."/>
        </authorList>
    </citation>
    <scope>NUCLEOTIDE SEQUENCE [LARGE SCALE GENOMIC DNA]</scope>
</reference>
<dbReference type="CDD" id="cd04859">
    <property type="entry name" value="Prim_Pol"/>
    <property type="match status" value="1"/>
</dbReference>
<sequence>MRGMIDYAIYYQQKGFSVIPISKDGKKPLVAFADKPAFTEHELRLIWKDNPDANIALKTDTFFVIDIDVHNDVDGLKSLREWEHARLIPKTLQATTPSGGRHIYLKKPQGVSMAQNIGFIDGVDLKAHVNNYVLVPPSNNAKGMYEWDMVHSPTSGEMTEAPLELINVLRELRPAYEYDASSFTSGDYQGSNKTAKLFETIVLGFGDTGGRNNALAEFVGGLLLRNVDVEIAYTLAKMANHKTADPLSDKEFERTFKSMCDKELRRRSGF</sequence>
<proteinExistence type="predicted"/>
<dbReference type="KEGG" id="vg:26519707"/>
<gene>
    <name evidence="3" type="ORF">A25_09</name>
</gene>
<name>A0A0M5M1N2_9CAUD</name>
<feature type="domain" description="DNA primase/polymerase bifunctional N-terminal" evidence="2">
    <location>
        <begin position="8"/>
        <end position="165"/>
    </location>
</feature>
<dbReference type="InterPro" id="IPR014820">
    <property type="entry name" value="PriCT_1"/>
</dbReference>
<evidence type="ECO:0008006" key="5">
    <source>
        <dbReference type="Google" id="ProtNLM"/>
    </source>
</evidence>
<feature type="domain" description="Primase C-terminal 1" evidence="1">
    <location>
        <begin position="200"/>
        <end position="265"/>
    </location>
</feature>
<dbReference type="Pfam" id="PF09250">
    <property type="entry name" value="Prim-Pol"/>
    <property type="match status" value="1"/>
</dbReference>
<accession>A0A0M5M1N2</accession>
<protein>
    <recommendedName>
        <fullName evidence="5">Replication protein</fullName>
    </recommendedName>
</protein>
<organism evidence="3 4">
    <name type="scientific">Streptococcus phage A25</name>
    <dbReference type="NCBI Taxonomy" id="1701850"/>
    <lineage>
        <taxon>Viruses</taxon>
        <taxon>Duplodnaviria</taxon>
        <taxon>Heunggongvirae</taxon>
        <taxon>Uroviricota</taxon>
        <taxon>Caudoviricetes</taxon>
        <taxon>Stonewallvirus</taxon>
        <taxon>Stonewallvirus A25</taxon>
    </lineage>
</organism>
<keyword evidence="4" id="KW-1185">Reference proteome</keyword>
<dbReference type="Proteomes" id="UP000201602">
    <property type="component" value="Segment"/>
</dbReference>
<dbReference type="InterPro" id="IPR015330">
    <property type="entry name" value="DNA_primase/pol_bifunc_N"/>
</dbReference>